<dbReference type="EMBL" id="BKCJ011531290">
    <property type="protein sequence ID" value="GFD40283.1"/>
    <property type="molecule type" value="Genomic_DNA"/>
</dbReference>
<sequence length="64" mass="6899">YTHSYYRRCFCCSSMDLAGQAAAATPSSSAILAADKGKAPMVDDSTPADLLAEQEQVLKNLHDY</sequence>
<feature type="non-terminal residue" evidence="1">
    <location>
        <position position="1"/>
    </location>
</feature>
<comment type="caution">
    <text evidence="1">The sequence shown here is derived from an EMBL/GenBank/DDBJ whole genome shotgun (WGS) entry which is preliminary data.</text>
</comment>
<proteinExistence type="predicted"/>
<organism evidence="1">
    <name type="scientific">Tanacetum cinerariifolium</name>
    <name type="common">Dalmatian daisy</name>
    <name type="synonym">Chrysanthemum cinerariifolium</name>
    <dbReference type="NCBI Taxonomy" id="118510"/>
    <lineage>
        <taxon>Eukaryota</taxon>
        <taxon>Viridiplantae</taxon>
        <taxon>Streptophyta</taxon>
        <taxon>Embryophyta</taxon>
        <taxon>Tracheophyta</taxon>
        <taxon>Spermatophyta</taxon>
        <taxon>Magnoliopsida</taxon>
        <taxon>eudicotyledons</taxon>
        <taxon>Gunneridae</taxon>
        <taxon>Pentapetalae</taxon>
        <taxon>asterids</taxon>
        <taxon>campanulids</taxon>
        <taxon>Asterales</taxon>
        <taxon>Asteraceae</taxon>
        <taxon>Asteroideae</taxon>
        <taxon>Anthemideae</taxon>
        <taxon>Anthemidinae</taxon>
        <taxon>Tanacetum</taxon>
    </lineage>
</organism>
<protein>
    <submittedName>
        <fullName evidence="1">Uncharacterized protein</fullName>
    </submittedName>
</protein>
<name>A0A699W0U4_TANCI</name>
<evidence type="ECO:0000313" key="1">
    <source>
        <dbReference type="EMBL" id="GFD40283.1"/>
    </source>
</evidence>
<accession>A0A699W0U4</accession>
<gene>
    <name evidence="1" type="ORF">Tci_912252</name>
</gene>
<dbReference type="AlphaFoldDB" id="A0A699W0U4"/>
<reference evidence="1" key="1">
    <citation type="journal article" date="2019" name="Sci. Rep.">
        <title>Draft genome of Tanacetum cinerariifolium, the natural source of mosquito coil.</title>
        <authorList>
            <person name="Yamashiro T."/>
            <person name="Shiraishi A."/>
            <person name="Satake H."/>
            <person name="Nakayama K."/>
        </authorList>
    </citation>
    <scope>NUCLEOTIDE SEQUENCE</scope>
</reference>